<gene>
    <name evidence="1" type="primary">ripA</name>
    <name evidence="1" type="ORF">K6L26_17750</name>
</gene>
<evidence type="ECO:0000313" key="2">
    <source>
        <dbReference type="Proteomes" id="UP000825598"/>
    </source>
</evidence>
<dbReference type="Proteomes" id="UP000825598">
    <property type="component" value="Chromosome"/>
</dbReference>
<accession>A0ACD1FA45</accession>
<protein>
    <submittedName>
        <fullName evidence="1">NlpC/P60 family peptidoglycan endopeptidase RipA</fullName>
    </submittedName>
</protein>
<proteinExistence type="predicted"/>
<evidence type="ECO:0000313" key="1">
    <source>
        <dbReference type="EMBL" id="QZH63917.1"/>
    </source>
</evidence>
<dbReference type="EMBL" id="CP081673">
    <property type="protein sequence ID" value="QZH63917.1"/>
    <property type="molecule type" value="Genomic_DNA"/>
</dbReference>
<name>A0ACD1FA45_MYCFR</name>
<organism evidence="1 2">
    <name type="scientific">Mycolicibacterium farcinogenes</name>
    <name type="common">Mycobacterium farcinogenes</name>
    <dbReference type="NCBI Taxonomy" id="1802"/>
    <lineage>
        <taxon>Bacteria</taxon>
        <taxon>Bacillati</taxon>
        <taxon>Actinomycetota</taxon>
        <taxon>Actinomycetes</taxon>
        <taxon>Mycobacteriales</taxon>
        <taxon>Mycobacteriaceae</taxon>
        <taxon>Mycolicibacterium</taxon>
    </lineage>
</organism>
<sequence length="491" mass="51244">MRRTVGVPRRRGADRVPRTRGAGRETTWRLHGRFWALPLTAALLLGTTLSGGIPAGAEPGAPDQIATLVAAVADADQKLQELGAAIQTQQEAVNKAIVEVQDARDAAATAQQEVDASQQGIAEANRAIDEAQKRFDTFAAATYVNGPSDSYLTASDPADIVSAAATGQTLAASTDKVIADLQRARTEQVNRESAARLAKQNADQAATKAQASQDSAVAALRQAQQTFSAQQGELDRLTAQRSTAAAQLAQVSKASASSAPAAPAPGQAPQAAAGDWDRAPGAPAQAGQKWDGEWDPTLPAIPSAFVSGDPIAIINTVLGISSTSAQVTQNMGRQFLQKLGILPTPTGYTNGAIPRVYGRQASEYVIQRAGSQMGVPYSWGGGNAAGPSRGIDSGANTVGFDCSGLILYAFAGVGIKLPHYSGSQYNAGRKIPSSQMRRGDVIFYGPGGSQHVTLYLGNGQMLEAPYTGSHVKISPVRTSGMTPYVVRYIEY</sequence>
<keyword evidence="2" id="KW-1185">Reference proteome</keyword>
<reference evidence="1" key="1">
    <citation type="submission" date="2021-07" db="EMBL/GenBank/DDBJ databases">
        <title>Complete Genome Sequences of Mycobacterium farcinogenes Isolated from Clinical Specimens from Patients in Thailand.</title>
        <authorList>
            <person name="Sodsai P."/>
        </authorList>
    </citation>
    <scope>NUCLEOTIDE SEQUENCE</scope>
    <source>
        <strain evidence="1">BKK/CU-MFGFA-001</strain>
    </source>
</reference>